<dbReference type="AlphaFoldDB" id="A0A369LXX8"/>
<evidence type="ECO:0000256" key="4">
    <source>
        <dbReference type="ARBA" id="ARBA00022737"/>
    </source>
</evidence>
<dbReference type="PANTHER" id="PTHR43545">
    <property type="entry name" value="FORMATE DEHYDROGENASE, NITRATE-INDUCIBLE, IRON-SULFUR SUBUNIT"/>
    <property type="match status" value="1"/>
</dbReference>
<dbReference type="Gene3D" id="3.30.70.20">
    <property type="match status" value="1"/>
</dbReference>
<protein>
    <submittedName>
        <fullName evidence="8">Oxidoreductase</fullName>
    </submittedName>
</protein>
<dbReference type="InterPro" id="IPR017896">
    <property type="entry name" value="4Fe4S_Fe-S-bd"/>
</dbReference>
<proteinExistence type="predicted"/>
<keyword evidence="9" id="KW-1185">Reference proteome</keyword>
<gene>
    <name evidence="8" type="ORF">C1877_12880</name>
</gene>
<dbReference type="InterPro" id="IPR051555">
    <property type="entry name" value="FDH_Electron_Transfer_Unit"/>
</dbReference>
<evidence type="ECO:0000313" key="8">
    <source>
        <dbReference type="EMBL" id="RDB63018.1"/>
    </source>
</evidence>
<evidence type="ECO:0000259" key="7">
    <source>
        <dbReference type="PROSITE" id="PS51379"/>
    </source>
</evidence>
<dbReference type="GeneID" id="78360587"/>
<dbReference type="GO" id="GO:0030313">
    <property type="term" value="C:cell envelope"/>
    <property type="evidence" value="ECO:0007669"/>
    <property type="project" value="UniProtKB-SubCell"/>
</dbReference>
<evidence type="ECO:0000256" key="1">
    <source>
        <dbReference type="ARBA" id="ARBA00004196"/>
    </source>
</evidence>
<evidence type="ECO:0000256" key="5">
    <source>
        <dbReference type="ARBA" id="ARBA00023004"/>
    </source>
</evidence>
<evidence type="ECO:0000256" key="2">
    <source>
        <dbReference type="ARBA" id="ARBA00022485"/>
    </source>
</evidence>
<dbReference type="GO" id="GO:0046872">
    <property type="term" value="F:metal ion binding"/>
    <property type="evidence" value="ECO:0007669"/>
    <property type="project" value="UniProtKB-KW"/>
</dbReference>
<accession>A0A369LXX8</accession>
<dbReference type="SUPFAM" id="SSF54862">
    <property type="entry name" value="4Fe-4S ferredoxins"/>
    <property type="match status" value="1"/>
</dbReference>
<evidence type="ECO:0000256" key="3">
    <source>
        <dbReference type="ARBA" id="ARBA00022723"/>
    </source>
</evidence>
<keyword evidence="2" id="KW-0004">4Fe-4S</keyword>
<dbReference type="RefSeq" id="WP_041239615.1">
    <property type="nucleotide sequence ID" value="NZ_CABMMS010000008.1"/>
</dbReference>
<dbReference type="PANTHER" id="PTHR43545:SF6">
    <property type="entry name" value="FORMATE DEHYDROGENASE, NITRATE-INDUCIBLE, IRON-SULFUR SUBUNIT"/>
    <property type="match status" value="1"/>
</dbReference>
<keyword evidence="6" id="KW-0411">Iron-sulfur</keyword>
<organism evidence="8 9">
    <name type="scientific">Gordonibacter pamelaeae</name>
    <dbReference type="NCBI Taxonomy" id="471189"/>
    <lineage>
        <taxon>Bacteria</taxon>
        <taxon>Bacillati</taxon>
        <taxon>Actinomycetota</taxon>
        <taxon>Coriobacteriia</taxon>
        <taxon>Eggerthellales</taxon>
        <taxon>Eggerthellaceae</taxon>
        <taxon>Gordonibacter</taxon>
    </lineage>
</organism>
<reference evidence="8 9" key="1">
    <citation type="journal article" date="2018" name="Elife">
        <title>Discovery and characterization of a prevalent human gut bacterial enzyme sufficient for the inactivation of a family of plant toxins.</title>
        <authorList>
            <person name="Koppel N."/>
            <person name="Bisanz J.E."/>
            <person name="Pandelia M.E."/>
            <person name="Turnbaugh P.J."/>
            <person name="Balskus E.P."/>
        </authorList>
    </citation>
    <scope>NUCLEOTIDE SEQUENCE [LARGE SCALE GENOMIC DNA]</scope>
    <source>
        <strain evidence="8 9">3C</strain>
    </source>
</reference>
<keyword evidence="4" id="KW-0677">Repeat</keyword>
<feature type="domain" description="4Fe-4S ferredoxin-type" evidence="7">
    <location>
        <begin position="4"/>
        <end position="34"/>
    </location>
</feature>
<evidence type="ECO:0000313" key="9">
    <source>
        <dbReference type="Proteomes" id="UP000254000"/>
    </source>
</evidence>
<keyword evidence="3" id="KW-0479">Metal-binding</keyword>
<keyword evidence="5" id="KW-0408">Iron</keyword>
<dbReference type="Proteomes" id="UP000254000">
    <property type="component" value="Unassembled WGS sequence"/>
</dbReference>
<sequence>MSEYALLIDYKYCTGCHVCEVSCRKEHDLPLDEWGIKVNELGPAKMKGSWLWDYVPVPSDLCDLCEDRVKAGKKPACIHHCLAQCIELVALDDLSTAMADHGRKVTCFIP</sequence>
<dbReference type="PROSITE" id="PS51379">
    <property type="entry name" value="4FE4S_FER_2"/>
    <property type="match status" value="1"/>
</dbReference>
<name>A0A369LXX8_9ACTN</name>
<dbReference type="OrthoDB" id="5432641at2"/>
<evidence type="ECO:0000256" key="6">
    <source>
        <dbReference type="ARBA" id="ARBA00023014"/>
    </source>
</evidence>
<comment type="caution">
    <text evidence="8">The sequence shown here is derived from an EMBL/GenBank/DDBJ whole genome shotgun (WGS) entry which is preliminary data.</text>
</comment>
<dbReference type="EMBL" id="PPTS01000008">
    <property type="protein sequence ID" value="RDB63018.1"/>
    <property type="molecule type" value="Genomic_DNA"/>
</dbReference>
<comment type="subcellular location">
    <subcellularLocation>
        <location evidence="1">Cell envelope</location>
    </subcellularLocation>
</comment>
<dbReference type="GO" id="GO:0051539">
    <property type="term" value="F:4 iron, 4 sulfur cluster binding"/>
    <property type="evidence" value="ECO:0007669"/>
    <property type="project" value="UniProtKB-KW"/>
</dbReference>